<name>A0A1H7TZ21_STIAU</name>
<proteinExistence type="predicted"/>
<dbReference type="RefSeq" id="WP_177241421.1">
    <property type="nucleotide sequence ID" value="NZ_FOAP01000009.1"/>
</dbReference>
<evidence type="ECO:0000313" key="2">
    <source>
        <dbReference type="Proteomes" id="UP000182719"/>
    </source>
</evidence>
<dbReference type="Proteomes" id="UP000182719">
    <property type="component" value="Unassembled WGS sequence"/>
</dbReference>
<protein>
    <submittedName>
        <fullName evidence="1">Uncharacterized protein</fullName>
    </submittedName>
</protein>
<dbReference type="AlphaFoldDB" id="A0A1H7TZ21"/>
<keyword evidence="2" id="KW-1185">Reference proteome</keyword>
<gene>
    <name evidence="1" type="ORF">SAMN05444354_109231</name>
</gene>
<reference evidence="2" key="1">
    <citation type="submission" date="2016-10" db="EMBL/GenBank/DDBJ databases">
        <authorList>
            <person name="Varghese N."/>
            <person name="Submissions S."/>
        </authorList>
    </citation>
    <scope>NUCLEOTIDE SEQUENCE [LARGE SCALE GENOMIC DNA]</scope>
    <source>
        <strain evidence="2">DSM 17044</strain>
    </source>
</reference>
<accession>A0A1H7TZ21</accession>
<evidence type="ECO:0000313" key="1">
    <source>
        <dbReference type="EMBL" id="SEL89903.1"/>
    </source>
</evidence>
<dbReference type="EMBL" id="FOAP01000009">
    <property type="protein sequence ID" value="SEL89903.1"/>
    <property type="molecule type" value="Genomic_DNA"/>
</dbReference>
<sequence length="50" mass="5595">MSAKRTADTSGFSIPLAEDWFAERRLALVVSAYPSFDDDEEEDEPTSPED</sequence>
<organism evidence="1 2">
    <name type="scientific">Stigmatella aurantiaca</name>
    <dbReference type="NCBI Taxonomy" id="41"/>
    <lineage>
        <taxon>Bacteria</taxon>
        <taxon>Pseudomonadati</taxon>
        <taxon>Myxococcota</taxon>
        <taxon>Myxococcia</taxon>
        <taxon>Myxococcales</taxon>
        <taxon>Cystobacterineae</taxon>
        <taxon>Archangiaceae</taxon>
        <taxon>Stigmatella</taxon>
    </lineage>
</organism>